<evidence type="ECO:0000313" key="2">
    <source>
        <dbReference type="EMBL" id="UPW41997.1"/>
    </source>
</evidence>
<name>A0A976R7Y0_9VIRU</name>
<reference evidence="2" key="1">
    <citation type="submission" date="2022-02" db="EMBL/GenBank/DDBJ databases">
        <title>Towards deciphering the DNA virus diversity associated with rodent species in the families Cricetidae and Heteromyidae.</title>
        <authorList>
            <person name="Lund M."/>
            <person name="Larsen B.B."/>
            <person name="Gryseels S."/>
            <person name="Kraberger S."/>
            <person name="Rowsey D.M."/>
            <person name="Steger L."/>
            <person name="Yule K.M."/>
            <person name="Upham N.S."/>
            <person name="Worobey M."/>
            <person name="Van Doorslaer K."/>
            <person name="Varsani A."/>
        </authorList>
    </citation>
    <scope>NUCLEOTIDE SEQUENCE</scope>
    <source>
        <strain evidence="2">NeonRodF1_43</strain>
    </source>
</reference>
<accession>A0A976R7Y0</accession>
<organism evidence="2">
    <name type="scientific">Dipodfec virus RodF1_43</name>
    <dbReference type="NCBI Taxonomy" id="2929297"/>
    <lineage>
        <taxon>Viruses</taxon>
        <taxon>Monodnaviria</taxon>
        <taxon>Sangervirae</taxon>
        <taxon>Phixviricota</taxon>
        <taxon>Malgrandaviricetes</taxon>
        <taxon>Petitvirales</taxon>
        <taxon>Microviridae</taxon>
    </lineage>
</organism>
<sequence length="143" mass="15715">MSKKVFSKLLQQNVYLSDTRQAEDLAAATPQYDYVSIDEVTVANGIQIRETVNSYDITPETVNSYVDSCDYRTDMYAATQQPARGQNLGDVASLQNVMNMDLEQAKTLYAQLEQRFAASKKKKTVSSAAAEPVNDDGGTSNGK</sequence>
<evidence type="ECO:0000256" key="1">
    <source>
        <dbReference type="SAM" id="MobiDB-lite"/>
    </source>
</evidence>
<proteinExistence type="predicted"/>
<dbReference type="EMBL" id="OM869707">
    <property type="protein sequence ID" value="UPW41997.1"/>
    <property type="molecule type" value="Genomic_DNA"/>
</dbReference>
<feature type="region of interest" description="Disordered" evidence="1">
    <location>
        <begin position="119"/>
        <end position="143"/>
    </location>
</feature>
<protein>
    <submittedName>
        <fullName evidence="2">Uncharacterized protein</fullName>
    </submittedName>
</protein>